<name>A0ABX3SKZ8_MYCMA</name>
<evidence type="ECO:0000313" key="2">
    <source>
        <dbReference type="Proteomes" id="UP000243140"/>
    </source>
</evidence>
<accession>A0ABX3SKZ8</accession>
<comment type="caution">
    <text evidence="1">The sequence shown here is derived from an EMBL/GenBank/DDBJ whole genome shotgun (WGS) entry which is preliminary data.</text>
</comment>
<proteinExistence type="predicted"/>
<dbReference type="EMBL" id="MVHV01000032">
    <property type="protein sequence ID" value="ORA78007.1"/>
    <property type="molecule type" value="Genomic_DNA"/>
</dbReference>
<evidence type="ECO:0000313" key="1">
    <source>
        <dbReference type="EMBL" id="ORA78007.1"/>
    </source>
</evidence>
<keyword evidence="2" id="KW-1185">Reference proteome</keyword>
<organism evidence="1 2">
    <name type="scientific">Mycobacterium malmoense</name>
    <dbReference type="NCBI Taxonomy" id="1780"/>
    <lineage>
        <taxon>Bacteria</taxon>
        <taxon>Bacillati</taxon>
        <taxon>Actinomycetota</taxon>
        <taxon>Actinomycetes</taxon>
        <taxon>Mycobacteriales</taxon>
        <taxon>Mycobacteriaceae</taxon>
        <taxon>Mycobacterium</taxon>
    </lineage>
</organism>
<dbReference type="Proteomes" id="UP000243140">
    <property type="component" value="Unassembled WGS sequence"/>
</dbReference>
<reference evidence="1 2" key="1">
    <citation type="submission" date="2017-02" db="EMBL/GenBank/DDBJ databases">
        <title>The new phylogeny of genus Mycobacterium.</title>
        <authorList>
            <person name="Tortoli E."/>
            <person name="Trovato A."/>
            <person name="Cirillo D.M."/>
        </authorList>
    </citation>
    <scope>NUCLEOTIDE SEQUENCE [LARGE SCALE GENOMIC DNA]</scope>
    <source>
        <strain evidence="1 2">IP1130001</strain>
    </source>
</reference>
<evidence type="ECO:0008006" key="3">
    <source>
        <dbReference type="Google" id="ProtNLM"/>
    </source>
</evidence>
<sequence length="390" mass="40184">MVVELTARPHITAGVALAAASVITIAPATHHVPDFRLAHQLSHVSISDIQLTDAAGTMMDLFSGVESELASLASGSVAADVPTDIFAGVVNPAQTWINTFETAGSNLQTLYNQFSQLPFPTLQQVGANAAQYGTSYVSAFQKAANNGVNYFLGSKATDFVPIIAKAWTSLLKGNISTATSQLLTAFYSDPIINVGEPLEAILRIPVAMSQNFANFVNSFLTYAPLLVVNPAFSIIGDPINAAGASLQAAYTAWNAGETLGSISDLVDMPGQMANALINTAILNSRQGLAPEALITLPKLIAGSMVTSGAQNITGGGSLSAGIQSFLTSATNGWPAMNTITTGLNYVGGQLTVALQNIPSVLAGLPAQLGGALGSLATHLGSLVLAILKML</sequence>
<gene>
    <name evidence="1" type="ORF">BST29_22385</name>
</gene>
<protein>
    <recommendedName>
        <fullName evidence="3">PE-PGRS family protein</fullName>
    </recommendedName>
</protein>